<dbReference type="InterPro" id="IPR052700">
    <property type="entry name" value="Carb_kinase_PfkB-like"/>
</dbReference>
<evidence type="ECO:0000313" key="5">
    <source>
        <dbReference type="EMBL" id="MFD2670911.1"/>
    </source>
</evidence>
<dbReference type="Proteomes" id="UP001597497">
    <property type="component" value="Unassembled WGS sequence"/>
</dbReference>
<dbReference type="InterPro" id="IPR029056">
    <property type="entry name" value="Ribokinase-like"/>
</dbReference>
<dbReference type="PANTHER" id="PTHR43320">
    <property type="entry name" value="SUGAR KINASE"/>
    <property type="match status" value="1"/>
</dbReference>
<evidence type="ECO:0000313" key="6">
    <source>
        <dbReference type="Proteomes" id="UP001597497"/>
    </source>
</evidence>
<organism evidence="5 6">
    <name type="scientific">Marinicrinis sediminis</name>
    <dbReference type="NCBI Taxonomy" id="1652465"/>
    <lineage>
        <taxon>Bacteria</taxon>
        <taxon>Bacillati</taxon>
        <taxon>Bacillota</taxon>
        <taxon>Bacilli</taxon>
        <taxon>Bacillales</taxon>
        <taxon>Paenibacillaceae</taxon>
    </lineage>
</organism>
<protein>
    <submittedName>
        <fullName evidence="5">PfkB family carbohydrate kinase</fullName>
    </submittedName>
</protein>
<keyword evidence="3 5" id="KW-0418">Kinase</keyword>
<feature type="domain" description="Carbohydrate kinase PfkB" evidence="4">
    <location>
        <begin position="3"/>
        <end position="315"/>
    </location>
</feature>
<accession>A0ABW5R826</accession>
<dbReference type="InterPro" id="IPR011611">
    <property type="entry name" value="PfkB_dom"/>
</dbReference>
<evidence type="ECO:0000256" key="2">
    <source>
        <dbReference type="ARBA" id="ARBA00022679"/>
    </source>
</evidence>
<dbReference type="CDD" id="cd01166">
    <property type="entry name" value="KdgK"/>
    <property type="match status" value="1"/>
</dbReference>
<evidence type="ECO:0000259" key="4">
    <source>
        <dbReference type="Pfam" id="PF00294"/>
    </source>
</evidence>
<dbReference type="Gene3D" id="3.40.1190.20">
    <property type="match status" value="1"/>
</dbReference>
<dbReference type="SUPFAM" id="SSF53613">
    <property type="entry name" value="Ribokinase-like"/>
    <property type="match status" value="1"/>
</dbReference>
<dbReference type="RefSeq" id="WP_379928334.1">
    <property type="nucleotide sequence ID" value="NZ_JBHUMM010000007.1"/>
</dbReference>
<evidence type="ECO:0000256" key="1">
    <source>
        <dbReference type="ARBA" id="ARBA00010688"/>
    </source>
</evidence>
<dbReference type="EMBL" id="JBHUMM010000007">
    <property type="protein sequence ID" value="MFD2670911.1"/>
    <property type="molecule type" value="Genomic_DNA"/>
</dbReference>
<comment type="caution">
    <text evidence="5">The sequence shown here is derived from an EMBL/GenBank/DDBJ whole genome shotgun (WGS) entry which is preliminary data.</text>
</comment>
<dbReference type="GO" id="GO:0016301">
    <property type="term" value="F:kinase activity"/>
    <property type="evidence" value="ECO:0007669"/>
    <property type="project" value="UniProtKB-KW"/>
</dbReference>
<keyword evidence="6" id="KW-1185">Reference proteome</keyword>
<dbReference type="Pfam" id="PF00294">
    <property type="entry name" value="PfkB"/>
    <property type="match status" value="1"/>
</dbReference>
<proteinExistence type="inferred from homology"/>
<evidence type="ECO:0000256" key="3">
    <source>
        <dbReference type="ARBA" id="ARBA00022777"/>
    </source>
</evidence>
<name>A0ABW5R826_9BACL</name>
<gene>
    <name evidence="5" type="ORF">ACFSUC_04725</name>
</gene>
<sequence>MSQYVVTFGEMLIRLLPPGRLRFSQADSLDMFFGGAESNLAVSLGQWGLPVRYVTKLPDHWVGDGAIRYLQQYGVCTRHIARGGPRMGLYFMERGASTLRSPKVVYDRSGSSFAAARTDDFDWKEALADANWLHVTGITPAVGQLTSLQEAIKEAKRRHIPISLDLNYRAALWSREEADRVMRPLIPDADTIIGLDQDLIQGMGEQLLPNQPYAKRAEAIRRGLQQMEQRYGTGKVYLSTLRNPISAARNQLSGYSLQNGEIRESALYDFEIVDRVGAGDAFAAGYIYAKQQGMEPQPCIEFAVAAAAMKHSIEGDANQVSVNEIQDFMAGERYGVVKR</sequence>
<reference evidence="6" key="1">
    <citation type="journal article" date="2019" name="Int. J. Syst. Evol. Microbiol.">
        <title>The Global Catalogue of Microorganisms (GCM) 10K type strain sequencing project: providing services to taxonomists for standard genome sequencing and annotation.</title>
        <authorList>
            <consortium name="The Broad Institute Genomics Platform"/>
            <consortium name="The Broad Institute Genome Sequencing Center for Infectious Disease"/>
            <person name="Wu L."/>
            <person name="Ma J."/>
        </authorList>
    </citation>
    <scope>NUCLEOTIDE SEQUENCE [LARGE SCALE GENOMIC DNA]</scope>
    <source>
        <strain evidence="6">KCTC 33676</strain>
    </source>
</reference>
<comment type="similarity">
    <text evidence="1">Belongs to the carbohydrate kinase PfkB family.</text>
</comment>
<keyword evidence="2" id="KW-0808">Transferase</keyword>
<dbReference type="PANTHER" id="PTHR43320:SF2">
    <property type="entry name" value="2-DEHYDRO-3-DEOXYGLUCONOKINASE_2-DEHYDRO-3-DEOXYGALACTONOKINASE"/>
    <property type="match status" value="1"/>
</dbReference>